<keyword evidence="2" id="KW-1185">Reference proteome</keyword>
<dbReference type="AlphaFoldDB" id="A0A401LUE6"/>
<gene>
    <name evidence="1" type="ORF">KGMB02408_21450</name>
</gene>
<organism evidence="1 2">
    <name type="scientific">Bacteroides faecalis</name>
    <dbReference type="NCBI Taxonomy" id="2447885"/>
    <lineage>
        <taxon>Bacteria</taxon>
        <taxon>Pseudomonadati</taxon>
        <taxon>Bacteroidota</taxon>
        <taxon>Bacteroidia</taxon>
        <taxon>Bacteroidales</taxon>
        <taxon>Bacteroidaceae</taxon>
        <taxon>Bacteroides</taxon>
    </lineage>
</organism>
<accession>A0A401LUE6</accession>
<reference evidence="1 2" key="1">
    <citation type="submission" date="2018-10" db="EMBL/GenBank/DDBJ databases">
        <title>Draft Genome Sequence of Bacteroides sp. KCTC 15687.</title>
        <authorList>
            <person name="Yu S.Y."/>
            <person name="Kim J.S."/>
            <person name="Oh B.S."/>
            <person name="Park S.H."/>
            <person name="Kang S.W."/>
            <person name="Park J.E."/>
            <person name="Choi S.H."/>
            <person name="Han K.I."/>
            <person name="Lee K.C."/>
            <person name="Eom M.K."/>
            <person name="Suh M.K."/>
            <person name="Lee D.H."/>
            <person name="Yoon H."/>
            <person name="Kim B."/>
            <person name="Yang S.J."/>
            <person name="Lee J.S."/>
            <person name="Lee J.H."/>
        </authorList>
    </citation>
    <scope>NUCLEOTIDE SEQUENCE [LARGE SCALE GENOMIC DNA]</scope>
    <source>
        <strain evidence="1 2">KCTC 15687</strain>
    </source>
</reference>
<sequence>MYKYHKTIKNGSEKLIDGIENIEMFLDDNNDWNFHDSEIHSFHWDRDTKTFTVSVELIGCGFPELEGWDGDAPVILDFHFEGCVEVHMPNVDLWSPQYIYEIGISIYNKYLE</sequence>
<protein>
    <submittedName>
        <fullName evidence="1">Uncharacterized protein</fullName>
    </submittedName>
</protein>
<dbReference type="RefSeq" id="WP_125041156.1">
    <property type="nucleotide sequence ID" value="NZ_BHWB01000005.1"/>
</dbReference>
<dbReference type="Proteomes" id="UP000288079">
    <property type="component" value="Unassembled WGS sequence"/>
</dbReference>
<dbReference type="OrthoDB" id="10009036at2"/>
<name>A0A401LUE6_9BACE</name>
<evidence type="ECO:0000313" key="2">
    <source>
        <dbReference type="Proteomes" id="UP000288079"/>
    </source>
</evidence>
<proteinExistence type="predicted"/>
<dbReference type="EMBL" id="BHWB01000005">
    <property type="protein sequence ID" value="GCB35200.1"/>
    <property type="molecule type" value="Genomic_DNA"/>
</dbReference>
<comment type="caution">
    <text evidence="1">The sequence shown here is derived from an EMBL/GenBank/DDBJ whole genome shotgun (WGS) entry which is preliminary data.</text>
</comment>
<evidence type="ECO:0000313" key="1">
    <source>
        <dbReference type="EMBL" id="GCB35200.1"/>
    </source>
</evidence>